<keyword evidence="2" id="KW-0732">Signal</keyword>
<evidence type="ECO:0000256" key="1">
    <source>
        <dbReference type="SAM" id="MobiDB-lite"/>
    </source>
</evidence>
<feature type="signal peptide" evidence="2">
    <location>
        <begin position="1"/>
        <end position="22"/>
    </location>
</feature>
<keyword evidence="4" id="KW-1185">Reference proteome</keyword>
<feature type="compositionally biased region" description="Low complexity" evidence="1">
    <location>
        <begin position="138"/>
        <end position="162"/>
    </location>
</feature>
<comment type="caution">
    <text evidence="3">The sequence shown here is derived from an EMBL/GenBank/DDBJ whole genome shotgun (WGS) entry which is preliminary data.</text>
</comment>
<protein>
    <submittedName>
        <fullName evidence="3">Uncharacterized protein</fullName>
    </submittedName>
</protein>
<organism evidence="3 4">
    <name type="scientific">Nakamurella alba</name>
    <dbReference type="NCBI Taxonomy" id="2665158"/>
    <lineage>
        <taxon>Bacteria</taxon>
        <taxon>Bacillati</taxon>
        <taxon>Actinomycetota</taxon>
        <taxon>Actinomycetes</taxon>
        <taxon>Nakamurellales</taxon>
        <taxon>Nakamurellaceae</taxon>
        <taxon>Nakamurella</taxon>
    </lineage>
</organism>
<sequence>MKVRTTASALLLGSFAVLTLSACNPGIAGTADAVASSVAKVAAGVQVSGGPSATASAISAGGAASTTAPNTTAPNTTKAQPAGGHGSGSGQGTGGGNQDGSGPGDGMGGGAGETSTVTEESGVGEVTTTSESAETDSTETWTSTSESHSTETSTETSSWHHTPAPEIVSAEITCSIPEGATEYSAFLTYEVANADAMALSIDNPGIVGSYGTYDWHGTIEIPANGCYAEYGEQTYTLTTVGGEGEPATLTITRTGEYTKQSTPPFAPGGAEYTQPSTSTSTSSALPTPEGTTESALPTPDGTTTSEVTSTDTTE</sequence>
<dbReference type="AlphaFoldDB" id="A0A7K1FPH7"/>
<feature type="compositionally biased region" description="Low complexity" evidence="1">
    <location>
        <begin position="62"/>
        <end position="82"/>
    </location>
</feature>
<feature type="chain" id="PRO_5038548609" evidence="2">
    <location>
        <begin position="23"/>
        <end position="314"/>
    </location>
</feature>
<dbReference type="PROSITE" id="PS51257">
    <property type="entry name" value="PROKAR_LIPOPROTEIN"/>
    <property type="match status" value="1"/>
</dbReference>
<evidence type="ECO:0000256" key="2">
    <source>
        <dbReference type="SAM" id="SignalP"/>
    </source>
</evidence>
<dbReference type="Proteomes" id="UP000460221">
    <property type="component" value="Unassembled WGS sequence"/>
</dbReference>
<reference evidence="3 4" key="1">
    <citation type="submission" date="2019-11" db="EMBL/GenBank/DDBJ databases">
        <authorList>
            <person name="Jiang L.-Q."/>
        </authorList>
    </citation>
    <scope>NUCLEOTIDE SEQUENCE [LARGE SCALE GENOMIC DNA]</scope>
    <source>
        <strain evidence="3 4">YIM 132087</strain>
    </source>
</reference>
<dbReference type="EMBL" id="WLYK01000008">
    <property type="protein sequence ID" value="MTD16047.1"/>
    <property type="molecule type" value="Genomic_DNA"/>
</dbReference>
<gene>
    <name evidence="3" type="ORF">GIS00_19095</name>
</gene>
<evidence type="ECO:0000313" key="3">
    <source>
        <dbReference type="EMBL" id="MTD16047.1"/>
    </source>
</evidence>
<dbReference type="RefSeq" id="WP_154770027.1">
    <property type="nucleotide sequence ID" value="NZ_WLYK01000008.1"/>
</dbReference>
<name>A0A7K1FPH7_9ACTN</name>
<feature type="compositionally biased region" description="Low complexity" evidence="1">
    <location>
        <begin position="113"/>
        <end position="132"/>
    </location>
</feature>
<proteinExistence type="predicted"/>
<feature type="region of interest" description="Disordered" evidence="1">
    <location>
        <begin position="256"/>
        <end position="314"/>
    </location>
</feature>
<accession>A0A7K1FPH7</accession>
<feature type="compositionally biased region" description="Gly residues" evidence="1">
    <location>
        <begin position="83"/>
        <end position="112"/>
    </location>
</feature>
<feature type="region of interest" description="Disordered" evidence="1">
    <location>
        <begin position="62"/>
        <end position="164"/>
    </location>
</feature>
<feature type="compositionally biased region" description="Low complexity" evidence="1">
    <location>
        <begin position="297"/>
        <end position="314"/>
    </location>
</feature>
<evidence type="ECO:0000313" key="4">
    <source>
        <dbReference type="Proteomes" id="UP000460221"/>
    </source>
</evidence>